<feature type="compositionally biased region" description="Acidic residues" evidence="1">
    <location>
        <begin position="421"/>
        <end position="430"/>
    </location>
</feature>
<dbReference type="HOGENOM" id="CLU_603024_0_0_1"/>
<feature type="compositionally biased region" description="Low complexity" evidence="1">
    <location>
        <begin position="19"/>
        <end position="28"/>
    </location>
</feature>
<protein>
    <submittedName>
        <fullName evidence="2">Uncharacterized protein</fullName>
    </submittedName>
</protein>
<feature type="region of interest" description="Disordered" evidence="1">
    <location>
        <begin position="408"/>
        <end position="454"/>
    </location>
</feature>
<evidence type="ECO:0000313" key="2">
    <source>
        <dbReference type="EMBL" id="EGT46405.1"/>
    </source>
</evidence>
<dbReference type="OrthoDB" id="5837866at2759"/>
<keyword evidence="3" id="KW-1185">Reference proteome</keyword>
<accession>G0P6F1</accession>
<gene>
    <name evidence="2" type="ORF">CAEBREN_11662</name>
</gene>
<dbReference type="STRING" id="135651.G0P6F1"/>
<evidence type="ECO:0000313" key="3">
    <source>
        <dbReference type="Proteomes" id="UP000008068"/>
    </source>
</evidence>
<sequence length="454" mass="52095">MNPQPQNRRQRYFRPNSPPGNTSPSGVGNDHRLMNSSNLNVLEQAELVIDGGDEQQVSHEEIVDDGSTEMVVEHHHHSQLEQLRSNPIHHHHYESRQQSTPNVYQVQQQPTSSQSHGIRRSMGRTIAQRSTNYAQNPMDMVQKLQNKSVYMPQQRPQTRISPAGARIVSFAGRKRENPEALPPGVKKMNMSSARQQPQSHHQGQSQLQVQQHGQHLQKNLQSVKVVRLASSSARTNPAAAENALIDIESNIKQTIEDSKIDVEKLRQLQGAELSQEDYNQYLGSLILDLERTNEANHSLINFYRDRQRHEKTIYEARENTFAARIRQLETENRKLREGIHALYFSKFNDAGGHNNLYRNDHMGQMMSEDAEEHVVIEGHDGNNQETEEVPQEWIVEETVDEHRMHMQELESEEHQHLVNEEQQENGDEETNDIKNKSLLVSNDQFRNNNSGGSS</sequence>
<feature type="region of interest" description="Disordered" evidence="1">
    <location>
        <begin position="171"/>
        <end position="213"/>
    </location>
</feature>
<dbReference type="Proteomes" id="UP000008068">
    <property type="component" value="Unassembled WGS sequence"/>
</dbReference>
<organism evidence="3">
    <name type="scientific">Caenorhabditis brenneri</name>
    <name type="common">Nematode worm</name>
    <dbReference type="NCBI Taxonomy" id="135651"/>
    <lineage>
        <taxon>Eukaryota</taxon>
        <taxon>Metazoa</taxon>
        <taxon>Ecdysozoa</taxon>
        <taxon>Nematoda</taxon>
        <taxon>Chromadorea</taxon>
        <taxon>Rhabditida</taxon>
        <taxon>Rhabditina</taxon>
        <taxon>Rhabditomorpha</taxon>
        <taxon>Rhabditoidea</taxon>
        <taxon>Rhabditidae</taxon>
        <taxon>Peloderinae</taxon>
        <taxon>Caenorhabditis</taxon>
    </lineage>
</organism>
<proteinExistence type="predicted"/>
<feature type="compositionally biased region" description="Polar residues" evidence="1">
    <location>
        <begin position="438"/>
        <end position="454"/>
    </location>
</feature>
<dbReference type="eggNOG" id="ENOG502TGRZ">
    <property type="taxonomic scope" value="Eukaryota"/>
</dbReference>
<name>G0P6F1_CAEBE</name>
<reference evidence="3" key="1">
    <citation type="submission" date="2011-07" db="EMBL/GenBank/DDBJ databases">
        <authorList>
            <consortium name="Caenorhabditis brenneri Sequencing and Analysis Consortium"/>
            <person name="Wilson R.K."/>
        </authorList>
    </citation>
    <scope>NUCLEOTIDE SEQUENCE [LARGE SCALE GENOMIC DNA]</scope>
    <source>
        <strain evidence="3">PB2801</strain>
    </source>
</reference>
<evidence type="ECO:0000256" key="1">
    <source>
        <dbReference type="SAM" id="MobiDB-lite"/>
    </source>
</evidence>
<dbReference type="EMBL" id="GL380097">
    <property type="protein sequence ID" value="EGT46405.1"/>
    <property type="molecule type" value="Genomic_DNA"/>
</dbReference>
<feature type="region of interest" description="Disordered" evidence="1">
    <location>
        <begin position="1"/>
        <end position="33"/>
    </location>
</feature>
<dbReference type="InParanoid" id="G0P6F1"/>
<dbReference type="AlphaFoldDB" id="G0P6F1"/>
<feature type="compositionally biased region" description="Basic and acidic residues" evidence="1">
    <location>
        <begin position="408"/>
        <end position="419"/>
    </location>
</feature>
<dbReference type="FunCoup" id="G0P6F1">
    <property type="interactions" value="2022"/>
</dbReference>
<feature type="compositionally biased region" description="Low complexity" evidence="1">
    <location>
        <begin position="195"/>
        <end position="213"/>
    </location>
</feature>